<dbReference type="AlphaFoldDB" id="A0A5C8ZI19"/>
<keyword evidence="3" id="KW-1185">Reference proteome</keyword>
<feature type="chain" id="PRO_5039077941" description="Secreted protein" evidence="1">
    <location>
        <begin position="28"/>
        <end position="123"/>
    </location>
</feature>
<name>A0A5C8ZI19_9ACTN</name>
<feature type="signal peptide" evidence="1">
    <location>
        <begin position="1"/>
        <end position="27"/>
    </location>
</feature>
<gene>
    <name evidence="2" type="ORF">FMM08_04715</name>
</gene>
<dbReference type="Proteomes" id="UP000321234">
    <property type="component" value="Unassembled WGS sequence"/>
</dbReference>
<dbReference type="PROSITE" id="PS51318">
    <property type="entry name" value="TAT"/>
    <property type="match status" value="1"/>
</dbReference>
<proteinExistence type="predicted"/>
<comment type="caution">
    <text evidence="2">The sequence shown here is derived from an EMBL/GenBank/DDBJ whole genome shotgun (WGS) entry which is preliminary data.</text>
</comment>
<evidence type="ECO:0000256" key="1">
    <source>
        <dbReference type="SAM" id="SignalP"/>
    </source>
</evidence>
<evidence type="ECO:0000313" key="3">
    <source>
        <dbReference type="Proteomes" id="UP000321234"/>
    </source>
</evidence>
<dbReference type="RefSeq" id="WP_147925171.1">
    <property type="nucleotide sequence ID" value="NZ_VKAC01000002.1"/>
</dbReference>
<evidence type="ECO:0000313" key="2">
    <source>
        <dbReference type="EMBL" id="TXR57532.1"/>
    </source>
</evidence>
<reference evidence="2 3" key="1">
    <citation type="submission" date="2019-07" db="EMBL/GenBank/DDBJ databases">
        <title>Quadrisphaera sp. strain DD2A genome sequencing and assembly.</title>
        <authorList>
            <person name="Kim I."/>
        </authorList>
    </citation>
    <scope>NUCLEOTIDE SEQUENCE [LARGE SCALE GENOMIC DNA]</scope>
    <source>
        <strain evidence="2 3">DD2A</strain>
    </source>
</reference>
<sequence>MITTRRSVMTVVAGAGAALALAGCAAAGDIASAAGEGASSAAVGAARAAALQQVCGAVEDGQLSEQDLAQLRAAVRAAEAAGVDGDVVAQADQLLGDGGPDEGQVAQLQAACAQAGQGGPSSS</sequence>
<accession>A0A5C8ZI19</accession>
<protein>
    <recommendedName>
        <fullName evidence="4">Secreted protein</fullName>
    </recommendedName>
</protein>
<evidence type="ECO:0008006" key="4">
    <source>
        <dbReference type="Google" id="ProtNLM"/>
    </source>
</evidence>
<organism evidence="2 3">
    <name type="scientific">Quadrisphaera setariae</name>
    <dbReference type="NCBI Taxonomy" id="2593304"/>
    <lineage>
        <taxon>Bacteria</taxon>
        <taxon>Bacillati</taxon>
        <taxon>Actinomycetota</taxon>
        <taxon>Actinomycetes</taxon>
        <taxon>Kineosporiales</taxon>
        <taxon>Kineosporiaceae</taxon>
        <taxon>Quadrisphaera</taxon>
    </lineage>
</organism>
<keyword evidence="1" id="KW-0732">Signal</keyword>
<dbReference type="EMBL" id="VKAC01000002">
    <property type="protein sequence ID" value="TXR57532.1"/>
    <property type="molecule type" value="Genomic_DNA"/>
</dbReference>
<dbReference type="InterPro" id="IPR006311">
    <property type="entry name" value="TAT_signal"/>
</dbReference>
<dbReference type="PROSITE" id="PS51257">
    <property type="entry name" value="PROKAR_LIPOPROTEIN"/>
    <property type="match status" value="1"/>
</dbReference>